<evidence type="ECO:0000256" key="9">
    <source>
        <dbReference type="ARBA" id="ARBA00023277"/>
    </source>
</evidence>
<keyword evidence="6" id="KW-0479">Metal-binding</keyword>
<comment type="pathway">
    <text evidence="3">Organic acid metabolism; glycolate biosynthesis; glycolate from 2-phosphoglycolate: step 1/1.</text>
</comment>
<dbReference type="EMBL" id="RAXU01000014">
    <property type="protein sequence ID" value="RKG32564.1"/>
    <property type="molecule type" value="Genomic_DNA"/>
</dbReference>
<gene>
    <name evidence="10" type="ORF">D7V21_11660</name>
</gene>
<comment type="similarity">
    <text evidence="4">Belongs to the HAD-like hydrolase superfamily. CbbY/CbbZ/Gph/YieH family.</text>
</comment>
<dbReference type="Gene3D" id="3.40.50.1000">
    <property type="entry name" value="HAD superfamily/HAD-like"/>
    <property type="match status" value="1"/>
</dbReference>
<dbReference type="FunFam" id="3.40.50.1000:FF:000022">
    <property type="entry name" value="Phosphoglycolate phosphatase"/>
    <property type="match status" value="1"/>
</dbReference>
<comment type="caution">
    <text evidence="10">The sequence shown here is derived from an EMBL/GenBank/DDBJ whole genome shotgun (WGS) entry which is preliminary data.</text>
</comment>
<dbReference type="InterPro" id="IPR006439">
    <property type="entry name" value="HAD-SF_hydro_IA"/>
</dbReference>
<dbReference type="EC" id="3.1.3.18" evidence="5"/>
<evidence type="ECO:0000256" key="5">
    <source>
        <dbReference type="ARBA" id="ARBA00013078"/>
    </source>
</evidence>
<dbReference type="GO" id="GO:0046872">
    <property type="term" value="F:metal ion binding"/>
    <property type="evidence" value="ECO:0007669"/>
    <property type="project" value="UniProtKB-KW"/>
</dbReference>
<accession>A0A3A8ERG1</accession>
<dbReference type="GO" id="GO:0005829">
    <property type="term" value="C:cytosol"/>
    <property type="evidence" value="ECO:0007669"/>
    <property type="project" value="TreeGrafter"/>
</dbReference>
<evidence type="ECO:0000313" key="10">
    <source>
        <dbReference type="EMBL" id="RKG32564.1"/>
    </source>
</evidence>
<dbReference type="PANTHER" id="PTHR43434:SF1">
    <property type="entry name" value="PHOSPHOGLYCOLATE PHOSPHATASE"/>
    <property type="match status" value="1"/>
</dbReference>
<evidence type="ECO:0000256" key="8">
    <source>
        <dbReference type="ARBA" id="ARBA00022842"/>
    </source>
</evidence>
<dbReference type="RefSeq" id="WP_120370651.1">
    <property type="nucleotide sequence ID" value="NZ_RAXU01000014.1"/>
</dbReference>
<dbReference type="SFLD" id="SFLDS00003">
    <property type="entry name" value="Haloacid_Dehalogenase"/>
    <property type="match status" value="1"/>
</dbReference>
<dbReference type="InterPro" id="IPR041492">
    <property type="entry name" value="HAD_2"/>
</dbReference>
<dbReference type="InterPro" id="IPR037512">
    <property type="entry name" value="PGPase_prok"/>
</dbReference>
<evidence type="ECO:0000256" key="6">
    <source>
        <dbReference type="ARBA" id="ARBA00022723"/>
    </source>
</evidence>
<comment type="catalytic activity">
    <reaction evidence="1">
        <text>2-phosphoglycolate + H2O = glycolate + phosphate</text>
        <dbReference type="Rhea" id="RHEA:14369"/>
        <dbReference type="ChEBI" id="CHEBI:15377"/>
        <dbReference type="ChEBI" id="CHEBI:29805"/>
        <dbReference type="ChEBI" id="CHEBI:43474"/>
        <dbReference type="ChEBI" id="CHEBI:58033"/>
        <dbReference type="EC" id="3.1.3.18"/>
    </reaction>
</comment>
<keyword evidence="7 10" id="KW-0378">Hydrolase</keyword>
<name>A0A3A8ERG1_9GAMM</name>
<dbReference type="AlphaFoldDB" id="A0A3A8ERG1"/>
<keyword evidence="11" id="KW-1185">Reference proteome</keyword>
<evidence type="ECO:0000256" key="7">
    <source>
        <dbReference type="ARBA" id="ARBA00022801"/>
    </source>
</evidence>
<dbReference type="NCBIfam" id="NF009695">
    <property type="entry name" value="PRK13222.1-2"/>
    <property type="match status" value="1"/>
</dbReference>
<dbReference type="NCBIfam" id="TIGR01449">
    <property type="entry name" value="PGP_bact"/>
    <property type="match status" value="1"/>
</dbReference>
<dbReference type="InterPro" id="IPR023198">
    <property type="entry name" value="PGP-like_dom2"/>
</dbReference>
<comment type="cofactor">
    <cofactor evidence="2">
        <name>Mg(2+)</name>
        <dbReference type="ChEBI" id="CHEBI:18420"/>
    </cofactor>
</comment>
<dbReference type="GO" id="GO:0005975">
    <property type="term" value="P:carbohydrate metabolic process"/>
    <property type="evidence" value="ECO:0007669"/>
    <property type="project" value="InterPro"/>
</dbReference>
<dbReference type="InterPro" id="IPR036412">
    <property type="entry name" value="HAD-like_sf"/>
</dbReference>
<dbReference type="Proteomes" id="UP000269001">
    <property type="component" value="Unassembled WGS sequence"/>
</dbReference>
<evidence type="ECO:0000256" key="3">
    <source>
        <dbReference type="ARBA" id="ARBA00004818"/>
    </source>
</evidence>
<dbReference type="Gene3D" id="1.10.150.240">
    <property type="entry name" value="Putative phosphatase, domain 2"/>
    <property type="match status" value="1"/>
</dbReference>
<evidence type="ECO:0000256" key="4">
    <source>
        <dbReference type="ARBA" id="ARBA00006171"/>
    </source>
</evidence>
<sequence length="222" mass="25243">MSLLKIEQRKLILFDLDGTLVDTASDMYRSMNLTLQSLGWPTVTETQVRQWVGQGTGKLCDAVLMFLFGQIDSEKHQRLLEKYLEIYAQELCVHSRLFDGVQSFLDSCKNRHIDMACVTNKPEHLAKELLQKLKVDHYFSLVVGGDSLPLRKPDPLPLLHSMQVFDTTQLQTLMVGDSKNDIEAARRAGIDCIVVSYGYNHGENIYDSDPQQVVDRLDQLLV</sequence>
<dbReference type="SUPFAM" id="SSF56784">
    <property type="entry name" value="HAD-like"/>
    <property type="match status" value="1"/>
</dbReference>
<dbReference type="Pfam" id="PF13419">
    <property type="entry name" value="HAD_2"/>
    <property type="match status" value="1"/>
</dbReference>
<dbReference type="CDD" id="cd16417">
    <property type="entry name" value="HAD_PGPase"/>
    <property type="match status" value="1"/>
</dbReference>
<dbReference type="GO" id="GO:0008967">
    <property type="term" value="F:phosphoglycolate phosphatase activity"/>
    <property type="evidence" value="ECO:0007669"/>
    <property type="project" value="UniProtKB-EC"/>
</dbReference>
<evidence type="ECO:0000256" key="1">
    <source>
        <dbReference type="ARBA" id="ARBA00000830"/>
    </source>
</evidence>
<dbReference type="InterPro" id="IPR023214">
    <property type="entry name" value="HAD_sf"/>
</dbReference>
<dbReference type="SFLD" id="SFLDG01135">
    <property type="entry name" value="C1.5.6:_HAD__Beta-PGM__Phospha"/>
    <property type="match status" value="1"/>
</dbReference>
<dbReference type="NCBIfam" id="TIGR01549">
    <property type="entry name" value="HAD-SF-IA-v1"/>
    <property type="match status" value="1"/>
</dbReference>
<evidence type="ECO:0000256" key="2">
    <source>
        <dbReference type="ARBA" id="ARBA00001946"/>
    </source>
</evidence>
<dbReference type="PANTHER" id="PTHR43434">
    <property type="entry name" value="PHOSPHOGLYCOLATE PHOSPHATASE"/>
    <property type="match status" value="1"/>
</dbReference>
<protein>
    <recommendedName>
        <fullName evidence="5">phosphoglycolate phosphatase</fullName>
        <ecNumber evidence="5">3.1.3.18</ecNumber>
    </recommendedName>
</protein>
<evidence type="ECO:0000313" key="11">
    <source>
        <dbReference type="Proteomes" id="UP000269001"/>
    </source>
</evidence>
<proteinExistence type="inferred from homology"/>
<dbReference type="InterPro" id="IPR050155">
    <property type="entry name" value="HAD-like_hydrolase_sf"/>
</dbReference>
<reference evidence="10 11" key="1">
    <citation type="submission" date="2018-09" db="EMBL/GenBank/DDBJ databases">
        <title>The draft genome of Acinetobacter spp. strains.</title>
        <authorList>
            <person name="Qin J."/>
            <person name="Feng Y."/>
            <person name="Zong Z."/>
        </authorList>
    </citation>
    <scope>NUCLEOTIDE SEQUENCE [LARGE SCALE GENOMIC DNA]</scope>
    <source>
        <strain evidence="10 11">WCHAc060096</strain>
    </source>
</reference>
<keyword evidence="8" id="KW-0460">Magnesium</keyword>
<dbReference type="SFLD" id="SFLDG01129">
    <property type="entry name" value="C1.5:_HAD__Beta-PGM__Phosphata"/>
    <property type="match status" value="1"/>
</dbReference>
<dbReference type="GO" id="GO:0006281">
    <property type="term" value="P:DNA repair"/>
    <property type="evidence" value="ECO:0007669"/>
    <property type="project" value="TreeGrafter"/>
</dbReference>
<organism evidence="10 11">
    <name type="scientific">Acinetobacter guerrae</name>
    <dbReference type="NCBI Taxonomy" id="1843371"/>
    <lineage>
        <taxon>Bacteria</taxon>
        <taxon>Pseudomonadati</taxon>
        <taxon>Pseudomonadota</taxon>
        <taxon>Gammaproteobacteria</taxon>
        <taxon>Moraxellales</taxon>
        <taxon>Moraxellaceae</taxon>
        <taxon>Acinetobacter</taxon>
    </lineage>
</organism>
<keyword evidence="9" id="KW-0119">Carbohydrate metabolism</keyword>